<dbReference type="InterPro" id="IPR036291">
    <property type="entry name" value="NAD(P)-bd_dom_sf"/>
</dbReference>
<dbReference type="GO" id="GO:0048038">
    <property type="term" value="F:quinone binding"/>
    <property type="evidence" value="ECO:0007669"/>
    <property type="project" value="TreeGrafter"/>
</dbReference>
<sequence length="123" mass="12778">MKGQDFGGKIILMSSVAWLSGGMSTRLPYATTKGAVTTMARGLAKAYGPYGITVNTVAPGLIDTAMMRKGLSDSARSQMEEATPLKRFGTPEEVASVIVFLASDGASFISGATINVSGGFTLY</sequence>
<protein>
    <submittedName>
        <fullName evidence="2">Unannotated protein</fullName>
    </submittedName>
</protein>
<reference evidence="2" key="1">
    <citation type="submission" date="2020-05" db="EMBL/GenBank/DDBJ databases">
        <authorList>
            <person name="Chiriac C."/>
            <person name="Salcher M."/>
            <person name="Ghai R."/>
            <person name="Kavagutti S V."/>
        </authorList>
    </citation>
    <scope>NUCLEOTIDE SEQUENCE</scope>
</reference>
<dbReference type="CDD" id="cd05233">
    <property type="entry name" value="SDR_c"/>
    <property type="match status" value="1"/>
</dbReference>
<dbReference type="InterPro" id="IPR002347">
    <property type="entry name" value="SDR_fam"/>
</dbReference>
<dbReference type="PANTHER" id="PTHR42760">
    <property type="entry name" value="SHORT-CHAIN DEHYDROGENASES/REDUCTASES FAMILY MEMBER"/>
    <property type="match status" value="1"/>
</dbReference>
<name>A0A6J7CBV4_9ZZZZ</name>
<evidence type="ECO:0000256" key="1">
    <source>
        <dbReference type="ARBA" id="ARBA00006484"/>
    </source>
</evidence>
<dbReference type="Gene3D" id="3.40.50.720">
    <property type="entry name" value="NAD(P)-binding Rossmann-like Domain"/>
    <property type="match status" value="1"/>
</dbReference>
<dbReference type="Pfam" id="PF13561">
    <property type="entry name" value="adh_short_C2"/>
    <property type="match status" value="1"/>
</dbReference>
<dbReference type="SUPFAM" id="SSF51735">
    <property type="entry name" value="NAD(P)-binding Rossmann-fold domains"/>
    <property type="match status" value="1"/>
</dbReference>
<organism evidence="2">
    <name type="scientific">freshwater metagenome</name>
    <dbReference type="NCBI Taxonomy" id="449393"/>
    <lineage>
        <taxon>unclassified sequences</taxon>
        <taxon>metagenomes</taxon>
        <taxon>ecological metagenomes</taxon>
    </lineage>
</organism>
<gene>
    <name evidence="2" type="ORF">UFOPK3342_00077</name>
</gene>
<dbReference type="PRINTS" id="PR00081">
    <property type="entry name" value="GDHRDH"/>
</dbReference>
<evidence type="ECO:0000313" key="2">
    <source>
        <dbReference type="EMBL" id="CAB4855566.1"/>
    </source>
</evidence>
<proteinExistence type="inferred from homology"/>
<dbReference type="PANTHER" id="PTHR42760:SF122">
    <property type="entry name" value="NAD(P)-BINDING PROTEIN"/>
    <property type="match status" value="1"/>
</dbReference>
<dbReference type="InterPro" id="IPR020904">
    <property type="entry name" value="Sc_DH/Rdtase_CS"/>
</dbReference>
<comment type="similarity">
    <text evidence="1">Belongs to the short-chain dehydrogenases/reductases (SDR) family.</text>
</comment>
<accession>A0A6J7CBV4</accession>
<dbReference type="PROSITE" id="PS00061">
    <property type="entry name" value="ADH_SHORT"/>
    <property type="match status" value="1"/>
</dbReference>
<dbReference type="GO" id="GO:0006633">
    <property type="term" value="P:fatty acid biosynthetic process"/>
    <property type="evidence" value="ECO:0007669"/>
    <property type="project" value="TreeGrafter"/>
</dbReference>
<dbReference type="EMBL" id="CAFBLH010000001">
    <property type="protein sequence ID" value="CAB4855566.1"/>
    <property type="molecule type" value="Genomic_DNA"/>
</dbReference>
<dbReference type="AlphaFoldDB" id="A0A6J7CBV4"/>
<dbReference type="GO" id="GO:0016616">
    <property type="term" value="F:oxidoreductase activity, acting on the CH-OH group of donors, NAD or NADP as acceptor"/>
    <property type="evidence" value="ECO:0007669"/>
    <property type="project" value="TreeGrafter"/>
</dbReference>